<dbReference type="AlphaFoldDB" id="A0A4R0G440"/>
<dbReference type="RefSeq" id="WP_131308807.1">
    <property type="nucleotide sequence ID" value="NZ_SJJR01000029.1"/>
</dbReference>
<reference evidence="1 2" key="1">
    <citation type="submission" date="2019-02" db="EMBL/GenBank/DDBJ databases">
        <title>Jishengella sp. nov., isolated from a root of Zingiber montanum.</title>
        <authorList>
            <person name="Kuncharoen N."/>
            <person name="Kudo T."/>
            <person name="Masahiro Y."/>
            <person name="Ohkuma M."/>
            <person name="Tanasupawat S."/>
        </authorList>
    </citation>
    <scope>NUCLEOTIDE SEQUENCE [LARGE SCALE GENOMIC DNA]</scope>
    <source>
        <strain evidence="1 2">PLAI 1-1</strain>
    </source>
</reference>
<dbReference type="EMBL" id="SJJR01000029">
    <property type="protein sequence ID" value="TCB90473.1"/>
    <property type="molecule type" value="Genomic_DNA"/>
</dbReference>
<organism evidence="1 2">
    <name type="scientific">Micromonospora zingiberis</name>
    <dbReference type="NCBI Taxonomy" id="2053011"/>
    <lineage>
        <taxon>Bacteria</taxon>
        <taxon>Bacillati</taxon>
        <taxon>Actinomycetota</taxon>
        <taxon>Actinomycetes</taxon>
        <taxon>Micromonosporales</taxon>
        <taxon>Micromonosporaceae</taxon>
        <taxon>Micromonospora</taxon>
    </lineage>
</organism>
<evidence type="ECO:0000313" key="1">
    <source>
        <dbReference type="EMBL" id="TCB90473.1"/>
    </source>
</evidence>
<dbReference type="OrthoDB" id="9880657at2"/>
<proteinExistence type="predicted"/>
<sequence length="109" mass="11438">MTAEGKKTTTRLTRGDRILITDDATKASTRNPGTWHPSRVKTGATAATVLDKQALAGRRTRYNVVTDTGTVLDLSGGQTFLLAPPTRSADPAEVAAEAMTNGERPGGAQ</sequence>
<protein>
    <submittedName>
        <fullName evidence="1">Uncharacterized protein</fullName>
    </submittedName>
</protein>
<name>A0A4R0G440_9ACTN</name>
<accession>A0A4R0G440</accession>
<keyword evidence="2" id="KW-1185">Reference proteome</keyword>
<evidence type="ECO:0000313" key="2">
    <source>
        <dbReference type="Proteomes" id="UP000292274"/>
    </source>
</evidence>
<comment type="caution">
    <text evidence="1">The sequence shown here is derived from an EMBL/GenBank/DDBJ whole genome shotgun (WGS) entry which is preliminary data.</text>
</comment>
<dbReference type="Proteomes" id="UP000292274">
    <property type="component" value="Unassembled WGS sequence"/>
</dbReference>
<gene>
    <name evidence="1" type="ORF">E0H26_26995</name>
</gene>